<evidence type="ECO:0000313" key="10">
    <source>
        <dbReference type="EMBL" id="OXA43746.1"/>
    </source>
</evidence>
<dbReference type="CDD" id="cd17318">
    <property type="entry name" value="MFS_SLC17"/>
    <property type="match status" value="1"/>
</dbReference>
<name>A0A226DHT4_FOLCA</name>
<comment type="caution">
    <text evidence="10">The sequence shown here is derived from an EMBL/GenBank/DDBJ whole genome shotgun (WGS) entry which is preliminary data.</text>
</comment>
<dbReference type="SUPFAM" id="SSF103473">
    <property type="entry name" value="MFS general substrate transporter"/>
    <property type="match status" value="2"/>
</dbReference>
<feature type="transmembrane region" description="Helical" evidence="8">
    <location>
        <begin position="767"/>
        <end position="791"/>
    </location>
</feature>
<protein>
    <submittedName>
        <fullName evidence="10">Putative inorganic phosphate cotransporter</fullName>
    </submittedName>
</protein>
<dbReference type="EMBL" id="LNIX01000021">
    <property type="protein sequence ID" value="OXA43746.1"/>
    <property type="molecule type" value="Genomic_DNA"/>
</dbReference>
<feature type="transmembrane region" description="Helical" evidence="8">
    <location>
        <begin position="830"/>
        <end position="851"/>
    </location>
</feature>
<evidence type="ECO:0000256" key="6">
    <source>
        <dbReference type="ARBA" id="ARBA00023136"/>
    </source>
</evidence>
<dbReference type="InterPro" id="IPR036259">
    <property type="entry name" value="MFS_trans_sf"/>
</dbReference>
<evidence type="ECO:0000256" key="5">
    <source>
        <dbReference type="ARBA" id="ARBA00022989"/>
    </source>
</evidence>
<dbReference type="GO" id="GO:0015293">
    <property type="term" value="F:symporter activity"/>
    <property type="evidence" value="ECO:0007669"/>
    <property type="project" value="UniProtKB-KW"/>
</dbReference>
<gene>
    <name evidence="10" type="ORF">Fcan01_21456</name>
</gene>
<feature type="transmembrane region" description="Helical" evidence="8">
    <location>
        <begin position="216"/>
        <end position="236"/>
    </location>
</feature>
<feature type="domain" description="Major facilitator superfamily (MFS) profile" evidence="9">
    <location>
        <begin position="118"/>
        <end position="528"/>
    </location>
</feature>
<feature type="transmembrane region" description="Helical" evidence="8">
    <location>
        <begin position="560"/>
        <end position="582"/>
    </location>
</feature>
<evidence type="ECO:0000256" key="7">
    <source>
        <dbReference type="SAM" id="MobiDB-lite"/>
    </source>
</evidence>
<comment type="subcellular location">
    <subcellularLocation>
        <location evidence="1">Membrane</location>
        <topology evidence="1">Multi-pass membrane protein</topology>
    </subcellularLocation>
</comment>
<feature type="transmembrane region" description="Helical" evidence="8">
    <location>
        <begin position="969"/>
        <end position="987"/>
    </location>
</feature>
<feature type="transmembrane region" description="Helical" evidence="8">
    <location>
        <begin position="738"/>
        <end position="761"/>
    </location>
</feature>
<feature type="transmembrane region" description="Helical" evidence="8">
    <location>
        <begin position="470"/>
        <end position="491"/>
    </location>
</feature>
<reference evidence="10 11" key="1">
    <citation type="submission" date="2015-12" db="EMBL/GenBank/DDBJ databases">
        <title>The genome of Folsomia candida.</title>
        <authorList>
            <person name="Faddeeva A."/>
            <person name="Derks M.F."/>
            <person name="Anvar Y."/>
            <person name="Smit S."/>
            <person name="Van Straalen N."/>
            <person name="Roelofs D."/>
        </authorList>
    </citation>
    <scope>NUCLEOTIDE SEQUENCE [LARGE SCALE GENOMIC DNA]</scope>
    <source>
        <strain evidence="10 11">VU population</strain>
        <tissue evidence="10">Whole body</tissue>
    </source>
</reference>
<evidence type="ECO:0000256" key="1">
    <source>
        <dbReference type="ARBA" id="ARBA00004141"/>
    </source>
</evidence>
<organism evidence="10 11">
    <name type="scientific">Folsomia candida</name>
    <name type="common">Springtail</name>
    <dbReference type="NCBI Taxonomy" id="158441"/>
    <lineage>
        <taxon>Eukaryota</taxon>
        <taxon>Metazoa</taxon>
        <taxon>Ecdysozoa</taxon>
        <taxon>Arthropoda</taxon>
        <taxon>Hexapoda</taxon>
        <taxon>Collembola</taxon>
        <taxon>Entomobryomorpha</taxon>
        <taxon>Isotomoidea</taxon>
        <taxon>Isotomidae</taxon>
        <taxon>Proisotominae</taxon>
        <taxon>Folsomia</taxon>
    </lineage>
</organism>
<dbReference type="InterPro" id="IPR020846">
    <property type="entry name" value="MFS_dom"/>
</dbReference>
<dbReference type="GO" id="GO:0006820">
    <property type="term" value="P:monoatomic anion transport"/>
    <property type="evidence" value="ECO:0007669"/>
    <property type="project" value="TreeGrafter"/>
</dbReference>
<feature type="transmembrane region" description="Helical" evidence="8">
    <location>
        <begin position="887"/>
        <end position="911"/>
    </location>
</feature>
<feature type="transmembrane region" description="Helical" evidence="8">
    <location>
        <begin position="183"/>
        <end position="204"/>
    </location>
</feature>
<evidence type="ECO:0000313" key="11">
    <source>
        <dbReference type="Proteomes" id="UP000198287"/>
    </source>
</evidence>
<accession>A0A226DHT4</accession>
<feature type="transmembrane region" description="Helical" evidence="8">
    <location>
        <begin position="1027"/>
        <end position="1046"/>
    </location>
</feature>
<evidence type="ECO:0000256" key="8">
    <source>
        <dbReference type="SAM" id="Phobius"/>
    </source>
</evidence>
<evidence type="ECO:0000256" key="4">
    <source>
        <dbReference type="ARBA" id="ARBA00022847"/>
    </source>
</evidence>
<feature type="compositionally biased region" description="Polar residues" evidence="7">
    <location>
        <begin position="7"/>
        <end position="16"/>
    </location>
</feature>
<dbReference type="InterPro" id="IPR011701">
    <property type="entry name" value="MFS"/>
</dbReference>
<dbReference type="FunFam" id="1.20.1250.20:FF:000003">
    <property type="entry name" value="Solute carrier family 17 member 3"/>
    <property type="match status" value="2"/>
</dbReference>
<dbReference type="OMA" id="WATFITH"/>
<dbReference type="InterPro" id="IPR050382">
    <property type="entry name" value="MFS_Na/Anion_cotransporter"/>
</dbReference>
<keyword evidence="3 8" id="KW-0812">Transmembrane</keyword>
<keyword evidence="5 8" id="KW-1133">Transmembrane helix</keyword>
<keyword evidence="4" id="KW-0769">Symport</keyword>
<dbReference type="Proteomes" id="UP000198287">
    <property type="component" value="Unassembled WGS sequence"/>
</dbReference>
<sequence length="1098" mass="120859">MCDQTENRNLSPQNKILETHSPHPPPPTKEKGVAKWGKRHTMMILGFFGTAIACSIQNNLSLAIVPMTQVHHQSGHLHILEYATTDSKALNASSTAHPVGICQRQDDDQNTDSMRRDKLLVLNIIGVENSPSSSGDGERVVKAGPQFNWHEKDQGLILSSFYWGYVVTQYPGGRCAHKYGGKWVFSLGIVLSGIFALLLPFATVHFGRLGLICVRVFQGLAQGITFPAIQVMLAQWSPPHERSRMTNLVYTGYPFGTAVTLIGGGYLLKVVGWPSIFFIAGSISLVWFVLWTLLVFNTPLQHPRISAPELRLIEESMKENSVQKDMPTPWRDILRSLPVWAIFAIQVGQFWGKNIIQIEMPKYLAAVHGLQIQHIGWIAALPQFLNCAFGLLTSSLSDYLIIKSVTSVEFTRKLSAMIVGCGTSAAFVGMALGGCHTVLALSCLLFGGVVSGASRGSWMVNMIDIAPNHAGTILAVGSMASYFLGMLAPYVTGILLHSYPTLLGWQIVLGIGAVANFSASVFYLQYAKCTEQGWNKPKEDNNNENSDPVVFSDIVHRHPFYSLPLFVIIIIIIAGLYVALFGLPPGTYTIEIFSGWGTRHTLTLMGFFGFVLAYSMRFNLSLAIVEMVDQPHVLITNLKSKTAANASSILSQDLEVCPHHIEVLRHGSSSVNSSELLSGNVRAPRSADGEQMNWRRFGEKRFHWTEEEQGEILGSFFWGYIFTQYPGGKLAHVYGAKWIFSVGLLITGALSSALPFVTVHWGKNGILTLRVIMGLAEGVMFPAMHVMLAHWAPPDERSRMTNLIFSGIPLGSALTMVTGGYLIHYLGWPSLFYTVGVCTLVWFILWSFLVYSQPSEHPRISENELQAIEGSLQGQTNKEHIPTPWRAVFTSMPVIAIFVIHVGHTWGHYLLHTEVPKYLHSVHGFKIEHNGWFSALPQLLNFMVCIVMSHLSDFLIVQNLTSILFTRKMCATLAVWGSAAAFLGIIFTGCNTLLAVICLNITGGVMGAGFGAWIVNNIDIAPNHCGPIMGVANSLSNCLGFIAPYVTGLILHANPSLVGWKIVFLIPALINIVANLVYLIFAKADEMPWNRPKKSPSA</sequence>
<proteinExistence type="predicted"/>
<feature type="transmembrane region" description="Helical" evidence="8">
    <location>
        <begin position="1058"/>
        <end position="1081"/>
    </location>
</feature>
<feature type="region of interest" description="Disordered" evidence="7">
    <location>
        <begin position="1"/>
        <end position="34"/>
    </location>
</feature>
<keyword evidence="6 8" id="KW-0472">Membrane</keyword>
<evidence type="ECO:0000256" key="2">
    <source>
        <dbReference type="ARBA" id="ARBA00022448"/>
    </source>
</evidence>
<dbReference type="PROSITE" id="PS50850">
    <property type="entry name" value="MFS"/>
    <property type="match status" value="2"/>
</dbReference>
<keyword evidence="2" id="KW-0813">Transport</keyword>
<dbReference type="Pfam" id="PF07690">
    <property type="entry name" value="MFS_1"/>
    <property type="match status" value="2"/>
</dbReference>
<feature type="transmembrane region" description="Helical" evidence="8">
    <location>
        <begin position="803"/>
        <end position="824"/>
    </location>
</feature>
<feature type="transmembrane region" description="Helical" evidence="8">
    <location>
        <begin position="602"/>
        <end position="620"/>
    </location>
</feature>
<feature type="transmembrane region" description="Helical" evidence="8">
    <location>
        <begin position="503"/>
        <end position="524"/>
    </location>
</feature>
<dbReference type="PANTHER" id="PTHR11662:SF399">
    <property type="entry name" value="FI19708P1-RELATED"/>
    <property type="match status" value="1"/>
</dbReference>
<feature type="transmembrane region" description="Helical" evidence="8">
    <location>
        <begin position="931"/>
        <end position="957"/>
    </location>
</feature>
<dbReference type="Gene3D" id="1.20.1250.20">
    <property type="entry name" value="MFS general substrate transporter like domains"/>
    <property type="match status" value="4"/>
</dbReference>
<feature type="transmembrane region" description="Helical" evidence="8">
    <location>
        <begin position="993"/>
        <end position="1015"/>
    </location>
</feature>
<feature type="transmembrane region" description="Helical" evidence="8">
    <location>
        <begin position="274"/>
        <end position="296"/>
    </location>
</feature>
<keyword evidence="11" id="KW-1185">Reference proteome</keyword>
<dbReference type="PANTHER" id="PTHR11662">
    <property type="entry name" value="SOLUTE CARRIER FAMILY 17"/>
    <property type="match status" value="1"/>
</dbReference>
<feature type="domain" description="Major facilitator superfamily (MFS) profile" evidence="9">
    <location>
        <begin position="601"/>
        <end position="1086"/>
    </location>
</feature>
<dbReference type="GO" id="GO:0016020">
    <property type="term" value="C:membrane"/>
    <property type="evidence" value="ECO:0007669"/>
    <property type="project" value="UniProtKB-SubCell"/>
</dbReference>
<feature type="transmembrane region" description="Helical" evidence="8">
    <location>
        <begin position="438"/>
        <end position="458"/>
    </location>
</feature>
<evidence type="ECO:0000256" key="3">
    <source>
        <dbReference type="ARBA" id="ARBA00022692"/>
    </source>
</evidence>
<dbReference type="OrthoDB" id="2985014at2759"/>
<feature type="transmembrane region" description="Helical" evidence="8">
    <location>
        <begin position="248"/>
        <end position="268"/>
    </location>
</feature>
<evidence type="ECO:0000259" key="9">
    <source>
        <dbReference type="PROSITE" id="PS50850"/>
    </source>
</evidence>
<dbReference type="AlphaFoldDB" id="A0A226DHT4"/>